<accession>A0A174GZG9</accession>
<evidence type="ECO:0000313" key="3">
    <source>
        <dbReference type="EMBL" id="RGI84265.1"/>
    </source>
</evidence>
<name>A0A174GZG9_9FIRM</name>
<dbReference type="InterPro" id="IPR025191">
    <property type="entry name" value="DUF4125"/>
</dbReference>
<dbReference type="EMBL" id="QRNJ01000037">
    <property type="protein sequence ID" value="RHK38181.1"/>
    <property type="molecule type" value="Genomic_DNA"/>
</dbReference>
<reference evidence="6 7" key="1">
    <citation type="submission" date="2015-09" db="EMBL/GenBank/DDBJ databases">
        <authorList>
            <consortium name="Pathogen Informatics"/>
        </authorList>
    </citation>
    <scope>NUCLEOTIDE SEQUENCE [LARGE SCALE GENOMIC DNA]</scope>
    <source>
        <strain evidence="2 7">2789STDY5834835</strain>
        <strain evidence="1 6">2789STDY5834966</strain>
    </source>
</reference>
<dbReference type="GeneID" id="75048903"/>
<reference evidence="8 9" key="2">
    <citation type="submission" date="2018-08" db="EMBL/GenBank/DDBJ databases">
        <title>A genome reference for cultivated species of the human gut microbiota.</title>
        <authorList>
            <person name="Zou Y."/>
            <person name="Xue W."/>
            <person name="Luo G."/>
        </authorList>
    </citation>
    <scope>NUCLEOTIDE SEQUENCE [LARGE SCALE GENOMIC DNA]</scope>
    <source>
        <strain evidence="5 10">AF31-17AC</strain>
        <strain evidence="4 9">AF45-14BH</strain>
        <strain evidence="3 8">TM10-1AC</strain>
    </source>
</reference>
<dbReference type="Proteomes" id="UP000095390">
    <property type="component" value="Unassembled WGS sequence"/>
</dbReference>
<dbReference type="AlphaFoldDB" id="A0A174GZG9"/>
<dbReference type="RefSeq" id="WP_005343463.1">
    <property type="nucleotide sequence ID" value="NZ_BLYK01000038.1"/>
</dbReference>
<protein>
    <submittedName>
        <fullName evidence="3">DUF4125 family protein</fullName>
    </submittedName>
</protein>
<evidence type="ECO:0000313" key="9">
    <source>
        <dbReference type="Proteomes" id="UP000283497"/>
    </source>
</evidence>
<evidence type="ECO:0000313" key="6">
    <source>
        <dbReference type="Proteomes" id="UP000095390"/>
    </source>
</evidence>
<dbReference type="OrthoDB" id="5387164at2"/>
<dbReference type="EMBL" id="CYZL01000020">
    <property type="protein sequence ID" value="CUO67953.1"/>
    <property type="molecule type" value="Genomic_DNA"/>
</dbReference>
<evidence type="ECO:0000313" key="2">
    <source>
        <dbReference type="EMBL" id="CUO67953.1"/>
    </source>
</evidence>
<organism evidence="2 7">
    <name type="scientific">Anaerobutyricum hallii</name>
    <dbReference type="NCBI Taxonomy" id="39488"/>
    <lineage>
        <taxon>Bacteria</taxon>
        <taxon>Bacillati</taxon>
        <taxon>Bacillota</taxon>
        <taxon>Clostridia</taxon>
        <taxon>Lachnospirales</taxon>
        <taxon>Lachnospiraceae</taxon>
        <taxon>Anaerobutyricum</taxon>
    </lineage>
</organism>
<dbReference type="Proteomes" id="UP000262524">
    <property type="component" value="Unassembled WGS sequence"/>
</dbReference>
<evidence type="ECO:0000313" key="10">
    <source>
        <dbReference type="Proteomes" id="UP000283700"/>
    </source>
</evidence>
<proteinExistence type="predicted"/>
<evidence type="ECO:0000313" key="5">
    <source>
        <dbReference type="EMBL" id="RHN09375.1"/>
    </source>
</evidence>
<evidence type="ECO:0000313" key="7">
    <source>
        <dbReference type="Proteomes" id="UP000095679"/>
    </source>
</evidence>
<evidence type="ECO:0000313" key="1">
    <source>
        <dbReference type="EMBL" id="CUM85757.1"/>
    </source>
</evidence>
<dbReference type="EMBL" id="CYYC01000006">
    <property type="protein sequence ID" value="CUM85757.1"/>
    <property type="molecule type" value="Genomic_DNA"/>
</dbReference>
<dbReference type="Proteomes" id="UP000283700">
    <property type="component" value="Unassembled WGS sequence"/>
</dbReference>
<dbReference type="Proteomes" id="UP000095679">
    <property type="component" value="Unassembled WGS sequence"/>
</dbReference>
<sequence length="200" mass="23673">MERRELERQIVEKEWLMFQQVQGVNGRAACQDDWTTFLIMRLSQFEGWDTDVLESYFEDIVQAEAQERNLIMEKYAYMMEETDPVYFLSIKELLPEISEEKQLMAEKITSIYMEWEKEADIKYPNIRRHGRPAEGIGVDGTVSVRNYLKCELYTYSAKTLALFILSIEKNPEYNRYLATMQKMVQAYGYSSLEEAEKEMA</sequence>
<dbReference type="EMBL" id="QSOE01000081">
    <property type="protein sequence ID" value="RGI84265.1"/>
    <property type="molecule type" value="Genomic_DNA"/>
</dbReference>
<dbReference type="EMBL" id="QRQO01000054">
    <property type="protein sequence ID" value="RHN09375.1"/>
    <property type="molecule type" value="Genomic_DNA"/>
</dbReference>
<gene>
    <name evidence="4" type="ORF">DW068_09980</name>
    <name evidence="5" type="ORF">DWZ29_13995</name>
    <name evidence="3" type="ORF">DXD91_11060</name>
    <name evidence="2" type="ORF">ERS852450_02210</name>
    <name evidence="1" type="ORF">ERS852578_00688</name>
</gene>
<dbReference type="Pfam" id="PF13526">
    <property type="entry name" value="DUF4125"/>
    <property type="match status" value="1"/>
</dbReference>
<dbReference type="Proteomes" id="UP000283497">
    <property type="component" value="Unassembled WGS sequence"/>
</dbReference>
<evidence type="ECO:0000313" key="8">
    <source>
        <dbReference type="Proteomes" id="UP000262524"/>
    </source>
</evidence>
<evidence type="ECO:0000313" key="4">
    <source>
        <dbReference type="EMBL" id="RHK38181.1"/>
    </source>
</evidence>